<dbReference type="Proteomes" id="UP000266673">
    <property type="component" value="Unassembled WGS sequence"/>
</dbReference>
<organism evidence="2 3">
    <name type="scientific">Gigaspora rosea</name>
    <dbReference type="NCBI Taxonomy" id="44941"/>
    <lineage>
        <taxon>Eukaryota</taxon>
        <taxon>Fungi</taxon>
        <taxon>Fungi incertae sedis</taxon>
        <taxon>Mucoromycota</taxon>
        <taxon>Glomeromycotina</taxon>
        <taxon>Glomeromycetes</taxon>
        <taxon>Diversisporales</taxon>
        <taxon>Gigasporaceae</taxon>
        <taxon>Gigaspora</taxon>
    </lineage>
</organism>
<keyword evidence="1" id="KW-0732">Signal</keyword>
<accession>A0A397USC2</accession>
<keyword evidence="3" id="KW-1185">Reference proteome</keyword>
<feature type="chain" id="PRO_5017464438" evidence="1">
    <location>
        <begin position="23"/>
        <end position="143"/>
    </location>
</feature>
<sequence>MNRNLIFTSLFLLLTMPFMLNANLPWTDCSIDGIHAEVINVQWGPDPIGPVGSTVYFNVSQELSQASTTFTKLVISFVDSSGVISSAKQFEIAPGINNIDDSFPIIVPDLIPAPLYTISVMVTEVGLGDASYCILFARDSRSG</sequence>
<feature type="signal peptide" evidence="1">
    <location>
        <begin position="1"/>
        <end position="22"/>
    </location>
</feature>
<proteinExistence type="predicted"/>
<protein>
    <submittedName>
        <fullName evidence="2">Uncharacterized protein</fullName>
    </submittedName>
</protein>
<evidence type="ECO:0000313" key="2">
    <source>
        <dbReference type="EMBL" id="RIB10086.1"/>
    </source>
</evidence>
<name>A0A397USC2_9GLOM</name>
<evidence type="ECO:0000256" key="1">
    <source>
        <dbReference type="SAM" id="SignalP"/>
    </source>
</evidence>
<evidence type="ECO:0000313" key="3">
    <source>
        <dbReference type="Proteomes" id="UP000266673"/>
    </source>
</evidence>
<reference evidence="2 3" key="1">
    <citation type="submission" date="2018-06" db="EMBL/GenBank/DDBJ databases">
        <title>Comparative genomics reveals the genomic features of Rhizophagus irregularis, R. cerebriforme, R. diaphanum and Gigaspora rosea, and their symbiotic lifestyle signature.</title>
        <authorList>
            <person name="Morin E."/>
            <person name="San Clemente H."/>
            <person name="Chen E.C.H."/>
            <person name="De La Providencia I."/>
            <person name="Hainaut M."/>
            <person name="Kuo A."/>
            <person name="Kohler A."/>
            <person name="Murat C."/>
            <person name="Tang N."/>
            <person name="Roy S."/>
            <person name="Loubradou J."/>
            <person name="Henrissat B."/>
            <person name="Grigoriev I.V."/>
            <person name="Corradi N."/>
            <person name="Roux C."/>
            <person name="Martin F.M."/>
        </authorList>
    </citation>
    <scope>NUCLEOTIDE SEQUENCE [LARGE SCALE GENOMIC DNA]</scope>
    <source>
        <strain evidence="2 3">DAOM 194757</strain>
    </source>
</reference>
<dbReference type="AlphaFoldDB" id="A0A397USC2"/>
<comment type="caution">
    <text evidence="2">The sequence shown here is derived from an EMBL/GenBank/DDBJ whole genome shotgun (WGS) entry which is preliminary data.</text>
</comment>
<dbReference type="EMBL" id="QKWP01001294">
    <property type="protein sequence ID" value="RIB10086.1"/>
    <property type="molecule type" value="Genomic_DNA"/>
</dbReference>
<gene>
    <name evidence="2" type="ORF">C2G38_216724</name>
</gene>